<evidence type="ECO:0000259" key="3">
    <source>
        <dbReference type="PROSITE" id="PS50102"/>
    </source>
</evidence>
<dbReference type="PROSITE" id="PS50102">
    <property type="entry name" value="RRM"/>
    <property type="match status" value="3"/>
</dbReference>
<dbReference type="InterPro" id="IPR012677">
    <property type="entry name" value="Nucleotide-bd_a/b_plait_sf"/>
</dbReference>
<keyword evidence="1" id="KW-0694">RNA-binding</keyword>
<dbReference type="InterPro" id="IPR035979">
    <property type="entry name" value="RBD_domain_sf"/>
</dbReference>
<comment type="caution">
    <text evidence="4">The sequence shown here is derived from an EMBL/GenBank/DDBJ whole genome shotgun (WGS) entry which is preliminary data.</text>
</comment>
<dbReference type="EMBL" id="REGN01001190">
    <property type="protein sequence ID" value="RNA36403.1"/>
    <property type="molecule type" value="Genomic_DNA"/>
</dbReference>
<sequence length="630" mass="70410">MMQQSYLPQFPNQANAPYHHPQQMPLQNFQPQQSQQLYPTQHHQMSAQNLKTDQTANRFYKRQPNSDFSISHSIGLGTLPDAKKDLSKLKARFDSAPHIHSQLQSNPAIQQHNMTKVVSLRHIPNDLSDLQIALIGLQFGDVVNLLYIKPKGQALIDFSNVNEAHEMIKYFRERLNDTNSGIRGVEAAHSSYQLLTIENSNRAAQTSNTIQLAKQIKESSVNGGDGHVIKALIGNIFYPICIDALYQVFSKYGNVLKIVLIQKNELGALIQMKDEKQAKQALTNLNGRNMYNTYTGGCNNLNLQISRNKTIEVKVNNSKSWDYTNPLLPIQMDSRMAGGPFEMHHQSKNPIDQSLLSMHGMNMAAAAAAAAAAGHPNNFNNPSHFVSQSQHAPQHHRLQMHPMQGPNQSSYNQAAAAAAAAAAVAAQSVAGFSPGSTVVQISNFPDQIANPDAIFTLFGVYGDILKVKIMYNRRDNALMQFKTYEQALNAVSKMDKVKLFDKVISVAFSKFPEIQLPMKNDGGLAKDYSTSPLHRFKKPGSKNFFNIYPPNVTLHLSNISQLTTQEQINELFSKYGKTVNFKWISKENNKMALIELSSLEESVLALIGLHNYQLNGSYLRVNFAKEYRNN</sequence>
<reference evidence="4 5" key="1">
    <citation type="journal article" date="2018" name="Sci. Rep.">
        <title>Genomic signatures of local adaptation to the degree of environmental predictability in rotifers.</title>
        <authorList>
            <person name="Franch-Gras L."/>
            <person name="Hahn C."/>
            <person name="Garcia-Roger E.M."/>
            <person name="Carmona M.J."/>
            <person name="Serra M."/>
            <person name="Gomez A."/>
        </authorList>
    </citation>
    <scope>NUCLEOTIDE SEQUENCE [LARGE SCALE GENOMIC DNA]</scope>
    <source>
        <strain evidence="4">HYR1</strain>
    </source>
</reference>
<evidence type="ECO:0000256" key="1">
    <source>
        <dbReference type="PROSITE-ProRule" id="PRU00176"/>
    </source>
</evidence>
<name>A0A3M7SKU4_BRAPC</name>
<feature type="domain" description="RRM" evidence="3">
    <location>
        <begin position="552"/>
        <end position="626"/>
    </location>
</feature>
<evidence type="ECO:0000256" key="2">
    <source>
        <dbReference type="SAM" id="MobiDB-lite"/>
    </source>
</evidence>
<accession>A0A3M7SKU4</accession>
<dbReference type="Pfam" id="PF13893">
    <property type="entry name" value="RRM_5"/>
    <property type="match status" value="2"/>
</dbReference>
<feature type="domain" description="RRM" evidence="3">
    <location>
        <begin position="437"/>
        <end position="511"/>
    </location>
</feature>
<dbReference type="Pfam" id="PF00076">
    <property type="entry name" value="RRM_1"/>
    <property type="match status" value="1"/>
</dbReference>
<evidence type="ECO:0000313" key="5">
    <source>
        <dbReference type="Proteomes" id="UP000276133"/>
    </source>
</evidence>
<dbReference type="SMART" id="SM00360">
    <property type="entry name" value="RRM"/>
    <property type="match status" value="4"/>
</dbReference>
<dbReference type="GO" id="GO:0003723">
    <property type="term" value="F:RNA binding"/>
    <property type="evidence" value="ECO:0007669"/>
    <property type="project" value="UniProtKB-UniRule"/>
</dbReference>
<dbReference type="Gene3D" id="3.30.70.330">
    <property type="match status" value="4"/>
</dbReference>
<feature type="compositionally biased region" description="Polar residues" evidence="2">
    <location>
        <begin position="1"/>
        <end position="15"/>
    </location>
</feature>
<feature type="region of interest" description="Disordered" evidence="2">
    <location>
        <begin position="1"/>
        <end position="25"/>
    </location>
</feature>
<feature type="region of interest" description="Disordered" evidence="2">
    <location>
        <begin position="378"/>
        <end position="409"/>
    </location>
</feature>
<dbReference type="AlphaFoldDB" id="A0A3M7SKU4"/>
<evidence type="ECO:0000313" key="4">
    <source>
        <dbReference type="EMBL" id="RNA36403.1"/>
    </source>
</evidence>
<gene>
    <name evidence="4" type="ORF">BpHYR1_027710</name>
</gene>
<protein>
    <submittedName>
        <fullName evidence="4">Polypyrimidine tract-binding 1 isoform X1</fullName>
    </submittedName>
</protein>
<dbReference type="Proteomes" id="UP000276133">
    <property type="component" value="Unassembled WGS sequence"/>
</dbReference>
<organism evidence="4 5">
    <name type="scientific">Brachionus plicatilis</name>
    <name type="common">Marine rotifer</name>
    <name type="synonym">Brachionus muelleri</name>
    <dbReference type="NCBI Taxonomy" id="10195"/>
    <lineage>
        <taxon>Eukaryota</taxon>
        <taxon>Metazoa</taxon>
        <taxon>Spiralia</taxon>
        <taxon>Gnathifera</taxon>
        <taxon>Rotifera</taxon>
        <taxon>Eurotatoria</taxon>
        <taxon>Monogononta</taxon>
        <taxon>Pseudotrocha</taxon>
        <taxon>Ploima</taxon>
        <taxon>Brachionidae</taxon>
        <taxon>Brachionus</taxon>
    </lineage>
</organism>
<dbReference type="InterPro" id="IPR000504">
    <property type="entry name" value="RRM_dom"/>
</dbReference>
<feature type="domain" description="RRM" evidence="3">
    <location>
        <begin position="229"/>
        <end position="318"/>
    </location>
</feature>
<dbReference type="STRING" id="10195.A0A3M7SKU4"/>
<dbReference type="GO" id="GO:0006397">
    <property type="term" value="P:mRNA processing"/>
    <property type="evidence" value="ECO:0007669"/>
    <property type="project" value="InterPro"/>
</dbReference>
<keyword evidence="5" id="KW-1185">Reference proteome</keyword>
<dbReference type="InterPro" id="IPR006536">
    <property type="entry name" value="HnRNP-L/PTB"/>
</dbReference>
<dbReference type="NCBIfam" id="TIGR01649">
    <property type="entry name" value="hnRNP-L_PTB"/>
    <property type="match status" value="1"/>
</dbReference>
<dbReference type="OrthoDB" id="296632at2759"/>
<dbReference type="PANTHER" id="PTHR15592">
    <property type="entry name" value="MATRIN 3/NUCLEAR PROTEIN 220-RELATED"/>
    <property type="match status" value="1"/>
</dbReference>
<dbReference type="SUPFAM" id="SSF54928">
    <property type="entry name" value="RNA-binding domain, RBD"/>
    <property type="match status" value="4"/>
</dbReference>
<proteinExistence type="predicted"/>
<dbReference type="GO" id="GO:0005634">
    <property type="term" value="C:nucleus"/>
    <property type="evidence" value="ECO:0007669"/>
    <property type="project" value="InterPro"/>
</dbReference>
<feature type="compositionally biased region" description="Polar residues" evidence="2">
    <location>
        <begin position="378"/>
        <end position="392"/>
    </location>
</feature>